<evidence type="ECO:0000313" key="3">
    <source>
        <dbReference type="Proteomes" id="UP000604046"/>
    </source>
</evidence>
<keyword evidence="3" id="KW-1185">Reference proteome</keyword>
<dbReference type="OrthoDB" id="434919at2759"/>
<evidence type="ECO:0000313" key="2">
    <source>
        <dbReference type="EMBL" id="CAE7498463.1"/>
    </source>
</evidence>
<reference evidence="2" key="1">
    <citation type="submission" date="2021-02" db="EMBL/GenBank/DDBJ databases">
        <authorList>
            <person name="Dougan E. K."/>
            <person name="Rhodes N."/>
            <person name="Thang M."/>
            <person name="Chan C."/>
        </authorList>
    </citation>
    <scope>NUCLEOTIDE SEQUENCE</scope>
</reference>
<comment type="caution">
    <text evidence="2">The sequence shown here is derived from an EMBL/GenBank/DDBJ whole genome shotgun (WGS) entry which is preliminary data.</text>
</comment>
<accession>A0A812SZ58</accession>
<name>A0A812SZ58_9DINO</name>
<evidence type="ECO:0000256" key="1">
    <source>
        <dbReference type="SAM" id="MobiDB-lite"/>
    </source>
</evidence>
<protein>
    <submittedName>
        <fullName evidence="2">Uncharacterized protein</fullName>
    </submittedName>
</protein>
<proteinExistence type="predicted"/>
<feature type="region of interest" description="Disordered" evidence="1">
    <location>
        <begin position="335"/>
        <end position="372"/>
    </location>
</feature>
<organism evidence="2 3">
    <name type="scientific">Symbiodinium natans</name>
    <dbReference type="NCBI Taxonomy" id="878477"/>
    <lineage>
        <taxon>Eukaryota</taxon>
        <taxon>Sar</taxon>
        <taxon>Alveolata</taxon>
        <taxon>Dinophyceae</taxon>
        <taxon>Suessiales</taxon>
        <taxon>Symbiodiniaceae</taxon>
        <taxon>Symbiodinium</taxon>
    </lineage>
</organism>
<feature type="region of interest" description="Disordered" evidence="1">
    <location>
        <begin position="226"/>
        <end position="289"/>
    </location>
</feature>
<dbReference type="Proteomes" id="UP000604046">
    <property type="component" value="Unassembled WGS sequence"/>
</dbReference>
<sequence>MVDALDDLDRQLLETENALQAIEAQLHGPAVVTSPRAGQRGRALQDQLPGRWCRASALPTWRTCPRTCSSSSGAKGRSQRGTFATEARFPAKRITEEEVPFLHPSHSFLSTSTVSKGAIIAPPESLKPRQIQEARRWLKHIAAEANSKEAAAHLATPGLEGVAAAWQALLKEEDACQAAGDDFLDDASTSAGSELSELLSVGSAEPPGPGAYEPKFDALRPSLAKGAPSFDRYKGREPQEPEAIEEAELPPPPPPAPEKSLKCRGGKILPLPKTQPRRGTEGQRDADAAARRPLCYDGWASERVEVTMPVATLGPPDKEPHSGHAETGRLVRLQVSSCPGPGDYEAPELLPGPSALMAPEPPPKEEKATPGPASYDLRQSQAHIYPRGFAADLGAAREDPAQRAPAYVSSYGPLDPRWETTRARSPSAAILPEESYEALRAQALMRGRAPPAGTGVRLGPGAYDGFTDPLLRPDLAVLPWRPLRSGLPEHLHAMFRLRPDSRIILPLPKAPLRRSWSAGDIWRFYLPELDAPLGLASFARNLAFDDWQELEARHARHMWPNLRRLECSWSALGVLRQRLSYSLPDLHVTHERAPEADFGQAQGRDEVRLNEDEEVEGDAPEKHRFDAGFVFLPLLAGQVLLLSLEAGLAKASRNSETSNKRSQHIAE</sequence>
<dbReference type="AlphaFoldDB" id="A0A812SZ58"/>
<dbReference type="EMBL" id="CAJNDS010002496">
    <property type="protein sequence ID" value="CAE7498463.1"/>
    <property type="molecule type" value="Genomic_DNA"/>
</dbReference>
<feature type="compositionally biased region" description="Basic and acidic residues" evidence="1">
    <location>
        <begin position="278"/>
        <end position="289"/>
    </location>
</feature>
<gene>
    <name evidence="2" type="ORF">SNAT2548_LOCUS27920</name>
</gene>